<feature type="domain" description="F-box/LRR-repeat protein 15/At3g58940/PEG3-like LRR" evidence="3">
    <location>
        <begin position="169"/>
        <end position="237"/>
    </location>
</feature>
<dbReference type="AlphaFoldDB" id="A0A0D3EI78"/>
<organism evidence="4 5">
    <name type="scientific">Brassica oleracea var. oleracea</name>
    <dbReference type="NCBI Taxonomy" id="109376"/>
    <lineage>
        <taxon>Eukaryota</taxon>
        <taxon>Viridiplantae</taxon>
        <taxon>Streptophyta</taxon>
        <taxon>Embryophyta</taxon>
        <taxon>Tracheophyta</taxon>
        <taxon>Spermatophyta</taxon>
        <taxon>Magnoliopsida</taxon>
        <taxon>eudicotyledons</taxon>
        <taxon>Gunneridae</taxon>
        <taxon>Pentapetalae</taxon>
        <taxon>rosids</taxon>
        <taxon>malvids</taxon>
        <taxon>Brassicales</taxon>
        <taxon>Brassicaceae</taxon>
        <taxon>Brassiceae</taxon>
        <taxon>Brassica</taxon>
    </lineage>
</organism>
<evidence type="ECO:0000313" key="4">
    <source>
        <dbReference type="EnsemblPlants" id="Bo9g183190.1"/>
    </source>
</evidence>
<evidence type="ECO:0000259" key="3">
    <source>
        <dbReference type="Pfam" id="PF24758"/>
    </source>
</evidence>
<dbReference type="InterPro" id="IPR053781">
    <property type="entry name" value="F-box_AtFBL13-like"/>
</dbReference>
<dbReference type="Gramene" id="Bo9g183190.1">
    <property type="protein sequence ID" value="Bo9g183190.1"/>
    <property type="gene ID" value="Bo9g183190"/>
</dbReference>
<dbReference type="SUPFAM" id="SSF81383">
    <property type="entry name" value="F-box domain"/>
    <property type="match status" value="1"/>
</dbReference>
<feature type="region of interest" description="Disordered" evidence="1">
    <location>
        <begin position="1"/>
        <end position="28"/>
    </location>
</feature>
<dbReference type="PANTHER" id="PTHR32153">
    <property type="entry name" value="OJ000223_09.16 PROTEIN"/>
    <property type="match status" value="1"/>
</dbReference>
<dbReference type="InterPro" id="IPR036047">
    <property type="entry name" value="F-box-like_dom_sf"/>
</dbReference>
<dbReference type="InterPro" id="IPR055411">
    <property type="entry name" value="LRR_FXL15/At3g58940/PEG3-like"/>
</dbReference>
<dbReference type="InterPro" id="IPR044997">
    <property type="entry name" value="F-box_plant"/>
</dbReference>
<dbReference type="STRING" id="109376.A0A0D3EI78"/>
<sequence>MVDETRDGDGGSIIARHSSDSPPDTKPVDETVEGVDIISCMPHEIIHHILSFIPTQYGIRTSALSKAWRHVWCHTPCLDFDCFNKYGHWVKFKGRDINQTLRSYRAPKIMHELYLVLDGSLCCTETDTGTEMGTESGTGNGKTKNVKIRRNVTETFPCRPGRVPVSETSSLEKLSVNFDMIPECTVSWKSLRKLALRSCNLNDESIDNILSGSPMLETLRLIYCTGPQRLDLSKSRHMDIDRNDDQRLDEIVAPHINYLKLKSSYKPLTLVDVSCLMEANLDIFRRHSSSWQFNTPFREKADFLQTGVLKMLAKLQNAERLSFGGSLLQILSLAELRGVSFPTFKVQTLTLKTRFAKSSVPGITRLLHNSPGLKKLIAVPTHIDDIDIEDWYLDNYLESQGLNPDQCWRSKYDVFPTSDESDDMIVRNEESSWELVVSFVEMMLRNVTTLEMLVVGLKHIDRSFNDSNLLEDLLQMLPNNNYVSIVLKR</sequence>
<dbReference type="InterPro" id="IPR032675">
    <property type="entry name" value="LRR_dom_sf"/>
</dbReference>
<reference evidence="4" key="2">
    <citation type="submission" date="2015-03" db="UniProtKB">
        <authorList>
            <consortium name="EnsemblPlants"/>
        </authorList>
    </citation>
    <scope>IDENTIFICATION</scope>
</reference>
<evidence type="ECO:0000256" key="1">
    <source>
        <dbReference type="SAM" id="MobiDB-lite"/>
    </source>
</evidence>
<proteinExistence type="predicted"/>
<dbReference type="OMA" id="CLMEANL"/>
<evidence type="ECO:0000313" key="5">
    <source>
        <dbReference type="Proteomes" id="UP000032141"/>
    </source>
</evidence>
<dbReference type="Pfam" id="PF00646">
    <property type="entry name" value="F-box"/>
    <property type="match status" value="1"/>
</dbReference>
<name>A0A0D3EI78_BRAOL</name>
<keyword evidence="5" id="KW-1185">Reference proteome</keyword>
<evidence type="ECO:0000259" key="2">
    <source>
        <dbReference type="Pfam" id="PF00646"/>
    </source>
</evidence>
<accession>A0A0D3EI78</accession>
<dbReference type="Pfam" id="PF24758">
    <property type="entry name" value="LRR_At5g56370"/>
    <property type="match status" value="1"/>
</dbReference>
<dbReference type="HOGENOM" id="CLU_010721_5_0_1"/>
<dbReference type="Gene3D" id="1.20.1280.50">
    <property type="match status" value="1"/>
</dbReference>
<reference evidence="4 5" key="1">
    <citation type="journal article" date="2014" name="Genome Biol.">
        <title>Transcriptome and methylome profiling reveals relics of genome dominance in the mesopolyploid Brassica oleracea.</title>
        <authorList>
            <person name="Parkin I.A."/>
            <person name="Koh C."/>
            <person name="Tang H."/>
            <person name="Robinson S.J."/>
            <person name="Kagale S."/>
            <person name="Clarke W.E."/>
            <person name="Town C.D."/>
            <person name="Nixon J."/>
            <person name="Krishnakumar V."/>
            <person name="Bidwell S.L."/>
            <person name="Denoeud F."/>
            <person name="Belcram H."/>
            <person name="Links M.G."/>
            <person name="Just J."/>
            <person name="Clarke C."/>
            <person name="Bender T."/>
            <person name="Huebert T."/>
            <person name="Mason A.S."/>
            <person name="Pires J.C."/>
            <person name="Barker G."/>
            <person name="Moore J."/>
            <person name="Walley P.G."/>
            <person name="Manoli S."/>
            <person name="Batley J."/>
            <person name="Edwards D."/>
            <person name="Nelson M.N."/>
            <person name="Wang X."/>
            <person name="Paterson A.H."/>
            <person name="King G."/>
            <person name="Bancroft I."/>
            <person name="Chalhoub B."/>
            <person name="Sharpe A.G."/>
        </authorList>
    </citation>
    <scope>NUCLEOTIDE SEQUENCE</scope>
    <source>
        <strain evidence="4 5">cv. TO1000</strain>
    </source>
</reference>
<dbReference type="Gene3D" id="3.80.10.10">
    <property type="entry name" value="Ribonuclease Inhibitor"/>
    <property type="match status" value="1"/>
</dbReference>
<protein>
    <submittedName>
        <fullName evidence="4">Uncharacterized protein</fullName>
    </submittedName>
</protein>
<dbReference type="CDD" id="cd22160">
    <property type="entry name" value="F-box_AtFBL13-like"/>
    <property type="match status" value="1"/>
</dbReference>
<feature type="domain" description="F-box" evidence="2">
    <location>
        <begin position="38"/>
        <end position="74"/>
    </location>
</feature>
<dbReference type="InterPro" id="IPR001810">
    <property type="entry name" value="F-box_dom"/>
</dbReference>
<dbReference type="EnsemblPlants" id="Bo9g183190.1">
    <property type="protein sequence ID" value="Bo9g183190.1"/>
    <property type="gene ID" value="Bo9g183190"/>
</dbReference>
<dbReference type="Proteomes" id="UP000032141">
    <property type="component" value="Chromosome C9"/>
</dbReference>